<evidence type="ECO:0000313" key="1">
    <source>
        <dbReference type="EMBL" id="KAF5315304.1"/>
    </source>
</evidence>
<dbReference type="Proteomes" id="UP000567179">
    <property type="component" value="Unassembled WGS sequence"/>
</dbReference>
<sequence length="272" mass="31147">MTRPHTFTTPHGVVFKVILESDPVFSEEQSFETWPESTQIKYIELMKGHLRDLYADGSLRHLSVLAGNEPNAELPAVTPEIAAFYREDRIDGTGWKLAQALRKTTPTRIAEAVPLLRYIIDRQKKLNNGALKEALPSFYLGVAFSYTPGEEQRAIDAFTEGFEVFNKIYQKDINLNELWARSHFARVLRQKGRIEEAKRQELQTRRWILGNLTFCAPSTFKRYIEGPWGTGEHIKDHGDVLEEFSQIEEITPAQAIWHKGGQTIIANYGRKS</sequence>
<dbReference type="OrthoDB" id="5395091at2759"/>
<comment type="caution">
    <text evidence="1">The sequence shown here is derived from an EMBL/GenBank/DDBJ whole genome shotgun (WGS) entry which is preliminary data.</text>
</comment>
<dbReference type="AlphaFoldDB" id="A0A8H5B246"/>
<organism evidence="1 2">
    <name type="scientific">Psilocybe cf. subviscida</name>
    <dbReference type="NCBI Taxonomy" id="2480587"/>
    <lineage>
        <taxon>Eukaryota</taxon>
        <taxon>Fungi</taxon>
        <taxon>Dikarya</taxon>
        <taxon>Basidiomycota</taxon>
        <taxon>Agaricomycotina</taxon>
        <taxon>Agaricomycetes</taxon>
        <taxon>Agaricomycetidae</taxon>
        <taxon>Agaricales</taxon>
        <taxon>Agaricineae</taxon>
        <taxon>Strophariaceae</taxon>
        <taxon>Psilocybe</taxon>
    </lineage>
</organism>
<proteinExistence type="predicted"/>
<protein>
    <submittedName>
        <fullName evidence="1">Uncharacterized protein</fullName>
    </submittedName>
</protein>
<accession>A0A8H5B246</accession>
<dbReference type="EMBL" id="JAACJJ010000043">
    <property type="protein sequence ID" value="KAF5315304.1"/>
    <property type="molecule type" value="Genomic_DNA"/>
</dbReference>
<name>A0A8H5B246_9AGAR</name>
<keyword evidence="2" id="KW-1185">Reference proteome</keyword>
<reference evidence="1 2" key="1">
    <citation type="journal article" date="2020" name="ISME J.">
        <title>Uncovering the hidden diversity of litter-decomposition mechanisms in mushroom-forming fungi.</title>
        <authorList>
            <person name="Floudas D."/>
            <person name="Bentzer J."/>
            <person name="Ahren D."/>
            <person name="Johansson T."/>
            <person name="Persson P."/>
            <person name="Tunlid A."/>
        </authorList>
    </citation>
    <scope>NUCLEOTIDE SEQUENCE [LARGE SCALE GENOMIC DNA]</scope>
    <source>
        <strain evidence="1 2">CBS 101986</strain>
    </source>
</reference>
<gene>
    <name evidence="1" type="ORF">D9619_007181</name>
</gene>
<evidence type="ECO:0000313" key="2">
    <source>
        <dbReference type="Proteomes" id="UP000567179"/>
    </source>
</evidence>